<dbReference type="OrthoDB" id="9879428at2"/>
<dbReference type="Proteomes" id="UP000235116">
    <property type="component" value="Chromosome"/>
</dbReference>
<evidence type="ECO:0000313" key="2">
    <source>
        <dbReference type="EMBL" id="AUM12011.1"/>
    </source>
</evidence>
<evidence type="ECO:0008006" key="4">
    <source>
        <dbReference type="Google" id="ProtNLM"/>
    </source>
</evidence>
<accession>A0A2K9LIK3</accession>
<evidence type="ECO:0000313" key="3">
    <source>
        <dbReference type="Proteomes" id="UP000235116"/>
    </source>
</evidence>
<keyword evidence="1" id="KW-0472">Membrane</keyword>
<dbReference type="EMBL" id="CP022684">
    <property type="protein sequence ID" value="AUM12011.1"/>
    <property type="molecule type" value="Genomic_DNA"/>
</dbReference>
<protein>
    <recommendedName>
        <fullName evidence="4">Lipoprotein</fullName>
    </recommendedName>
</protein>
<keyword evidence="1" id="KW-0812">Transmembrane</keyword>
<proteinExistence type="predicted"/>
<sequence length="127" mass="14235">MNNKTTLGLFALILGTFFMQGCTIYWSGSIDNKSGMNISVSGDDAKKTTWKISTDETVEITWKFKCLEISESGDAYFFDAQNAPKGALRMEGITYTVYTLYREHQLYYQLEDGTVQALPKLESCPAA</sequence>
<keyword evidence="1" id="KW-1133">Transmembrane helix</keyword>
<dbReference type="PROSITE" id="PS51257">
    <property type="entry name" value="PROKAR_LIPOPROTEIN"/>
    <property type="match status" value="1"/>
</dbReference>
<dbReference type="AlphaFoldDB" id="A0A2K9LIK3"/>
<name>A0A2K9LIK3_9GAMM</name>
<dbReference type="KEGG" id="kak:Kalk_06060"/>
<keyword evidence="3" id="KW-1185">Reference proteome</keyword>
<feature type="transmembrane region" description="Helical" evidence="1">
    <location>
        <begin position="6"/>
        <end position="26"/>
    </location>
</feature>
<dbReference type="RefSeq" id="WP_101893348.1">
    <property type="nucleotide sequence ID" value="NZ_CP022684.1"/>
</dbReference>
<organism evidence="2 3">
    <name type="scientific">Ketobacter alkanivorans</name>
    <dbReference type="NCBI Taxonomy" id="1917421"/>
    <lineage>
        <taxon>Bacteria</taxon>
        <taxon>Pseudomonadati</taxon>
        <taxon>Pseudomonadota</taxon>
        <taxon>Gammaproteobacteria</taxon>
        <taxon>Pseudomonadales</taxon>
        <taxon>Ketobacteraceae</taxon>
        <taxon>Ketobacter</taxon>
    </lineage>
</organism>
<gene>
    <name evidence="2" type="ORF">Kalk_06060</name>
</gene>
<evidence type="ECO:0000256" key="1">
    <source>
        <dbReference type="SAM" id="Phobius"/>
    </source>
</evidence>
<reference evidence="3" key="1">
    <citation type="submission" date="2017-08" db="EMBL/GenBank/DDBJ databases">
        <title>Direct submision.</title>
        <authorList>
            <person name="Kim S.-J."/>
            <person name="Rhee S.-K."/>
        </authorList>
    </citation>
    <scope>NUCLEOTIDE SEQUENCE [LARGE SCALE GENOMIC DNA]</scope>
    <source>
        <strain evidence="3">GI5</strain>
    </source>
</reference>